<dbReference type="AlphaFoldDB" id="A0A4Y8SMN8"/>
<gene>
    <name evidence="1" type="ORF">E2R66_03460</name>
</gene>
<keyword evidence="2" id="KW-1185">Reference proteome</keyword>
<accession>A0A4Y8SMN8</accession>
<dbReference type="Proteomes" id="UP000297540">
    <property type="component" value="Unassembled WGS sequence"/>
</dbReference>
<evidence type="ECO:0000313" key="1">
    <source>
        <dbReference type="EMBL" id="TFF40319.1"/>
    </source>
</evidence>
<dbReference type="OrthoDB" id="798431at2"/>
<reference evidence="1 2" key="1">
    <citation type="journal article" date="2017" name="Int. J. Syst. Evol. Microbiol.">
        <title>Mucilaginibacterpsychrotolerans sp. nov., isolated from peatlands.</title>
        <authorList>
            <person name="Deng Y."/>
            <person name="Shen L."/>
            <person name="Xu B."/>
            <person name="Liu Y."/>
            <person name="Gu Z."/>
            <person name="Liu H."/>
            <person name="Zhou Y."/>
        </authorList>
    </citation>
    <scope>NUCLEOTIDE SEQUENCE [LARGE SCALE GENOMIC DNA]</scope>
    <source>
        <strain evidence="1 2">NH7-4</strain>
    </source>
</reference>
<protein>
    <submittedName>
        <fullName evidence="1">Uncharacterized protein</fullName>
    </submittedName>
</protein>
<organism evidence="1 2">
    <name type="scientific">Mucilaginibacter psychrotolerans</name>
    <dbReference type="NCBI Taxonomy" id="1524096"/>
    <lineage>
        <taxon>Bacteria</taxon>
        <taxon>Pseudomonadati</taxon>
        <taxon>Bacteroidota</taxon>
        <taxon>Sphingobacteriia</taxon>
        <taxon>Sphingobacteriales</taxon>
        <taxon>Sphingobacteriaceae</taxon>
        <taxon>Mucilaginibacter</taxon>
    </lineage>
</organism>
<dbReference type="EMBL" id="SOZE01000002">
    <property type="protein sequence ID" value="TFF40319.1"/>
    <property type="molecule type" value="Genomic_DNA"/>
</dbReference>
<dbReference type="RefSeq" id="WP_133226337.1">
    <property type="nucleotide sequence ID" value="NZ_SOZE01000002.1"/>
</dbReference>
<evidence type="ECO:0000313" key="2">
    <source>
        <dbReference type="Proteomes" id="UP000297540"/>
    </source>
</evidence>
<sequence>MDNITTSLHARVHAWMDAIGFRLNASQTNFRNKETTNHYFFETFNFFEKARGGDMSKAKFLCFDVYGESMSVRSLLDLQAAFFENISQLK</sequence>
<comment type="caution">
    <text evidence="1">The sequence shown here is derived from an EMBL/GenBank/DDBJ whole genome shotgun (WGS) entry which is preliminary data.</text>
</comment>
<name>A0A4Y8SMN8_9SPHI</name>
<proteinExistence type="predicted"/>